<keyword evidence="1" id="KW-1133">Transmembrane helix</keyword>
<dbReference type="Proteomes" id="UP000824134">
    <property type="component" value="Unassembled WGS sequence"/>
</dbReference>
<dbReference type="AlphaFoldDB" id="A0A9D1ZS22"/>
<gene>
    <name evidence="2" type="ORF">H9821_03965</name>
</gene>
<sequence>MNALLYALRDTQRLRTFLFWYWLISPFIFFFYQFAVSRGENVDFREMLNEPAIALAFIVSCMSLMMVGLLRAAETENESTERTFGMFAVAQQLLTGNIPGFLLSYFYTRSLWDAPREPFAPRLRWVILAGMALLGLLSLVTLLAYVKLATG</sequence>
<reference evidence="2" key="2">
    <citation type="submission" date="2021-04" db="EMBL/GenBank/DDBJ databases">
        <authorList>
            <person name="Gilroy R."/>
        </authorList>
    </citation>
    <scope>NUCLEOTIDE SEQUENCE</scope>
    <source>
        <strain evidence="2">ChiHjej12B11-9195</strain>
    </source>
</reference>
<name>A0A9D1ZS22_9MICC</name>
<organism evidence="2 3">
    <name type="scientific">Candidatus Rothia avicola</name>
    <dbReference type="NCBI Taxonomy" id="2840478"/>
    <lineage>
        <taxon>Bacteria</taxon>
        <taxon>Bacillati</taxon>
        <taxon>Actinomycetota</taxon>
        <taxon>Actinomycetes</taxon>
        <taxon>Micrococcales</taxon>
        <taxon>Micrococcaceae</taxon>
        <taxon>Rothia</taxon>
    </lineage>
</organism>
<feature type="transmembrane region" description="Helical" evidence="1">
    <location>
        <begin position="14"/>
        <end position="32"/>
    </location>
</feature>
<evidence type="ECO:0000313" key="2">
    <source>
        <dbReference type="EMBL" id="HIY94805.1"/>
    </source>
</evidence>
<dbReference type="EMBL" id="DXCN01000035">
    <property type="protein sequence ID" value="HIY94805.1"/>
    <property type="molecule type" value="Genomic_DNA"/>
</dbReference>
<keyword evidence="1" id="KW-0812">Transmembrane</keyword>
<accession>A0A9D1ZS22</accession>
<feature type="transmembrane region" description="Helical" evidence="1">
    <location>
        <begin position="125"/>
        <end position="146"/>
    </location>
</feature>
<keyword evidence="1" id="KW-0472">Membrane</keyword>
<comment type="caution">
    <text evidence="2">The sequence shown here is derived from an EMBL/GenBank/DDBJ whole genome shotgun (WGS) entry which is preliminary data.</text>
</comment>
<reference evidence="2" key="1">
    <citation type="journal article" date="2021" name="PeerJ">
        <title>Extensive microbial diversity within the chicken gut microbiome revealed by metagenomics and culture.</title>
        <authorList>
            <person name="Gilroy R."/>
            <person name="Ravi A."/>
            <person name="Getino M."/>
            <person name="Pursley I."/>
            <person name="Horton D.L."/>
            <person name="Alikhan N.F."/>
            <person name="Baker D."/>
            <person name="Gharbi K."/>
            <person name="Hall N."/>
            <person name="Watson M."/>
            <person name="Adriaenssens E.M."/>
            <person name="Foster-Nyarko E."/>
            <person name="Jarju S."/>
            <person name="Secka A."/>
            <person name="Antonio M."/>
            <person name="Oren A."/>
            <person name="Chaudhuri R.R."/>
            <person name="La Ragione R."/>
            <person name="Hildebrand F."/>
            <person name="Pallen M.J."/>
        </authorList>
    </citation>
    <scope>NUCLEOTIDE SEQUENCE</scope>
    <source>
        <strain evidence="2">ChiHjej12B11-9195</strain>
    </source>
</reference>
<protein>
    <submittedName>
        <fullName evidence="2">Cell shape determination protein CcmA</fullName>
    </submittedName>
</protein>
<feature type="transmembrane region" description="Helical" evidence="1">
    <location>
        <begin position="84"/>
        <end position="105"/>
    </location>
</feature>
<evidence type="ECO:0000313" key="3">
    <source>
        <dbReference type="Proteomes" id="UP000824134"/>
    </source>
</evidence>
<feature type="transmembrane region" description="Helical" evidence="1">
    <location>
        <begin position="52"/>
        <end position="72"/>
    </location>
</feature>
<proteinExistence type="predicted"/>
<evidence type="ECO:0000256" key="1">
    <source>
        <dbReference type="SAM" id="Phobius"/>
    </source>
</evidence>